<organism evidence="1">
    <name type="scientific">Anguilla anguilla</name>
    <name type="common">European freshwater eel</name>
    <name type="synonym">Muraena anguilla</name>
    <dbReference type="NCBI Taxonomy" id="7936"/>
    <lineage>
        <taxon>Eukaryota</taxon>
        <taxon>Metazoa</taxon>
        <taxon>Chordata</taxon>
        <taxon>Craniata</taxon>
        <taxon>Vertebrata</taxon>
        <taxon>Euteleostomi</taxon>
        <taxon>Actinopterygii</taxon>
        <taxon>Neopterygii</taxon>
        <taxon>Teleostei</taxon>
        <taxon>Anguilliformes</taxon>
        <taxon>Anguillidae</taxon>
        <taxon>Anguilla</taxon>
    </lineage>
</organism>
<name>A0A0E9SSH1_ANGAN</name>
<sequence>MLRLKTCKSYRCLLKVWDIHDLWLSWKSKYQFYISHSGLLHFSLNRQQLHHTNDFWNPFIDFTYY</sequence>
<accession>A0A0E9SSH1</accession>
<dbReference type="AlphaFoldDB" id="A0A0E9SSH1"/>
<dbReference type="EMBL" id="GBXM01064298">
    <property type="protein sequence ID" value="JAH44279.1"/>
    <property type="molecule type" value="Transcribed_RNA"/>
</dbReference>
<reference evidence="1" key="1">
    <citation type="submission" date="2014-11" db="EMBL/GenBank/DDBJ databases">
        <authorList>
            <person name="Amaro Gonzalez C."/>
        </authorList>
    </citation>
    <scope>NUCLEOTIDE SEQUENCE</scope>
</reference>
<reference evidence="1" key="2">
    <citation type="journal article" date="2015" name="Fish Shellfish Immunol.">
        <title>Early steps in the European eel (Anguilla anguilla)-Vibrio vulnificus interaction in the gills: Role of the RtxA13 toxin.</title>
        <authorList>
            <person name="Callol A."/>
            <person name="Pajuelo D."/>
            <person name="Ebbesson L."/>
            <person name="Teles M."/>
            <person name="MacKenzie S."/>
            <person name="Amaro C."/>
        </authorList>
    </citation>
    <scope>NUCLEOTIDE SEQUENCE</scope>
</reference>
<evidence type="ECO:0000313" key="1">
    <source>
        <dbReference type="EMBL" id="JAH44279.1"/>
    </source>
</evidence>
<proteinExistence type="predicted"/>
<protein>
    <submittedName>
        <fullName evidence="1">Uncharacterized protein</fullName>
    </submittedName>
</protein>